<sequence>MKLRTNQRTQNTTRTQGGDGRKDTPQAVDARESMTPGRPLAGGQAHSNSGVVVPRRRHGLRRRRCAVLGLVRRSVASSLRCVAGVLSFLEGSLEFRSSDQGEPVFIRGQMFFKDFSLPKKRNQTQKPAASVCCDPATVDSLPSVPDAVPMHDSPKQVFSPPISLPESTSTDGTIDNDHVFSISSDEDSQPVPSTALSPILSTKPPESACITTEVQSSHSPKVGTARTSEFDFDEKDDSPPPSVKRTKYLIASYSVSLGTKFVDPKERRPIYQHKWTANDDEDSEGGSGASNEVRAASNNLVPTSSSQRLSVDNRGSETARVHRVKEAHQCLESGEHDDFKQDIEYILSTMNSDALTNVKCLSTLSLGRKCVFSEFRQFLRSEGLISNVLKCLADSPNDQNLAICASTVIYLMSRDFIPMPVDTHSLRLLSHLLRIEKLEQNEEQKKYVSLVWEIFNSYFERMESSSGRKITFHISKEQLTPSSLILDALVFLLARCTDENLKTELLNIGILQWIVGKVEKVVLRLLHDKLTESDALQHLVVIERCFRILESGFVYRLSKLLTVFWFPVYSVSQKEPSFPDITSWQSVDSNVWEVDDYNSRYNQQFLCWFTTGFFLYSLSILDGSCSYEPFS</sequence>
<reference evidence="4" key="1">
    <citation type="submission" date="2012-09" db="EMBL/GenBank/DDBJ databases">
        <authorList>
            <person name="Martin A.A."/>
        </authorList>
    </citation>
    <scope>NUCLEOTIDE SEQUENCE</scope>
</reference>
<dbReference type="Gene3D" id="1.25.10.10">
    <property type="entry name" value="Leucine-rich Repeat Variant"/>
    <property type="match status" value="1"/>
</dbReference>
<evidence type="ECO:0000256" key="2">
    <source>
        <dbReference type="SAM" id="MobiDB-lite"/>
    </source>
</evidence>
<proteinExistence type="inferred from homology"/>
<dbReference type="STRING" id="6313.A0A0K0D0P9"/>
<dbReference type="InterPro" id="IPR022771">
    <property type="entry name" value="WAPL_C"/>
</dbReference>
<dbReference type="InterPro" id="IPR012502">
    <property type="entry name" value="WAPL_dom"/>
</dbReference>
<dbReference type="PANTHER" id="PTHR22100">
    <property type="entry name" value="WINGS APART-LIKE PROTEIN HOMOLOG"/>
    <property type="match status" value="1"/>
</dbReference>
<comment type="similarity">
    <text evidence="1">Belongs to the WAPL family.</text>
</comment>
<dbReference type="AlphaFoldDB" id="A0A0K0D0P9"/>
<dbReference type="Proteomes" id="UP000035642">
    <property type="component" value="Unassembled WGS sequence"/>
</dbReference>
<evidence type="ECO:0000259" key="3">
    <source>
        <dbReference type="PROSITE" id="PS51271"/>
    </source>
</evidence>
<accession>A0A0K0D0P9</accession>
<dbReference type="SUPFAM" id="SSF48371">
    <property type="entry name" value="ARM repeat"/>
    <property type="match status" value="1"/>
</dbReference>
<evidence type="ECO:0000313" key="5">
    <source>
        <dbReference type="WBParaSite" id="ACAC_0000364101-mRNA-1"/>
    </source>
</evidence>
<dbReference type="InterPro" id="IPR039874">
    <property type="entry name" value="WAPL"/>
</dbReference>
<feature type="region of interest" description="Disordered" evidence="2">
    <location>
        <begin position="1"/>
        <end position="56"/>
    </location>
</feature>
<keyword evidence="4" id="KW-1185">Reference proteome</keyword>
<dbReference type="PANTHER" id="PTHR22100:SF13">
    <property type="entry name" value="WINGS APART-LIKE PROTEIN HOMOLOG"/>
    <property type="match status" value="1"/>
</dbReference>
<name>A0A0K0D0P9_ANGCA</name>
<dbReference type="InterPro" id="IPR016024">
    <property type="entry name" value="ARM-type_fold"/>
</dbReference>
<reference evidence="5" key="2">
    <citation type="submission" date="2017-02" db="UniProtKB">
        <authorList>
            <consortium name="WormBaseParasite"/>
        </authorList>
    </citation>
    <scope>IDENTIFICATION</scope>
</reference>
<dbReference type="WBParaSite" id="ACAC_0000364101-mRNA-1">
    <property type="protein sequence ID" value="ACAC_0000364101-mRNA-1"/>
    <property type="gene ID" value="ACAC_0000364101"/>
</dbReference>
<feature type="compositionally biased region" description="Polar residues" evidence="2">
    <location>
        <begin position="296"/>
        <end position="310"/>
    </location>
</feature>
<dbReference type="PROSITE" id="PS51271">
    <property type="entry name" value="WAPL"/>
    <property type="match status" value="1"/>
</dbReference>
<feature type="compositionally biased region" description="Polar residues" evidence="2">
    <location>
        <begin position="209"/>
        <end position="219"/>
    </location>
</feature>
<feature type="region of interest" description="Disordered" evidence="2">
    <location>
        <begin position="165"/>
        <end position="244"/>
    </location>
</feature>
<feature type="compositionally biased region" description="Low complexity" evidence="2">
    <location>
        <begin position="1"/>
        <end position="16"/>
    </location>
</feature>
<organism evidence="4 5">
    <name type="scientific">Angiostrongylus cantonensis</name>
    <name type="common">Rat lungworm</name>
    <dbReference type="NCBI Taxonomy" id="6313"/>
    <lineage>
        <taxon>Eukaryota</taxon>
        <taxon>Metazoa</taxon>
        <taxon>Ecdysozoa</taxon>
        <taxon>Nematoda</taxon>
        <taxon>Chromadorea</taxon>
        <taxon>Rhabditida</taxon>
        <taxon>Rhabditina</taxon>
        <taxon>Rhabditomorpha</taxon>
        <taxon>Strongyloidea</taxon>
        <taxon>Metastrongylidae</taxon>
        <taxon>Angiostrongylus</taxon>
    </lineage>
</organism>
<evidence type="ECO:0000313" key="4">
    <source>
        <dbReference type="Proteomes" id="UP000035642"/>
    </source>
</evidence>
<protein>
    <submittedName>
        <fullName evidence="5">WAPL domain-containing protein</fullName>
    </submittedName>
</protein>
<feature type="domain" description="WAPL" evidence="3">
    <location>
        <begin position="311"/>
        <end position="551"/>
    </location>
</feature>
<feature type="compositionally biased region" description="Basic and acidic residues" evidence="2">
    <location>
        <begin position="19"/>
        <end position="32"/>
    </location>
</feature>
<dbReference type="Pfam" id="PF07814">
    <property type="entry name" value="WAPL"/>
    <property type="match status" value="1"/>
</dbReference>
<feature type="compositionally biased region" description="Polar residues" evidence="2">
    <location>
        <begin position="190"/>
        <end position="200"/>
    </location>
</feature>
<evidence type="ECO:0000256" key="1">
    <source>
        <dbReference type="ARBA" id="ARBA00006854"/>
    </source>
</evidence>
<feature type="region of interest" description="Disordered" evidence="2">
    <location>
        <begin position="272"/>
        <end position="317"/>
    </location>
</feature>
<dbReference type="InterPro" id="IPR011989">
    <property type="entry name" value="ARM-like"/>
</dbReference>